<evidence type="ECO:0000256" key="2">
    <source>
        <dbReference type="ARBA" id="ARBA00022448"/>
    </source>
</evidence>
<dbReference type="SUPFAM" id="SSF103473">
    <property type="entry name" value="MFS general substrate transporter"/>
    <property type="match status" value="1"/>
</dbReference>
<feature type="transmembrane region" description="Helical" evidence="7">
    <location>
        <begin position="50"/>
        <end position="70"/>
    </location>
</feature>
<feature type="transmembrane region" description="Helical" evidence="7">
    <location>
        <begin position="82"/>
        <end position="99"/>
    </location>
</feature>
<evidence type="ECO:0000256" key="3">
    <source>
        <dbReference type="ARBA" id="ARBA00022475"/>
    </source>
</evidence>
<feature type="transmembrane region" description="Helical" evidence="7">
    <location>
        <begin position="260"/>
        <end position="279"/>
    </location>
</feature>
<evidence type="ECO:0000256" key="7">
    <source>
        <dbReference type="SAM" id="Phobius"/>
    </source>
</evidence>
<gene>
    <name evidence="9" type="ORF">CK498_13270</name>
</gene>
<dbReference type="Pfam" id="PF01553">
    <property type="entry name" value="Acyltransferase"/>
    <property type="match status" value="1"/>
</dbReference>
<feature type="transmembrane region" description="Helical" evidence="7">
    <location>
        <begin position="327"/>
        <end position="349"/>
    </location>
</feature>
<evidence type="ECO:0000313" key="10">
    <source>
        <dbReference type="Proteomes" id="UP000217771"/>
    </source>
</evidence>
<feature type="transmembrane region" description="Helical" evidence="7">
    <location>
        <begin position="286"/>
        <end position="307"/>
    </location>
</feature>
<dbReference type="Pfam" id="PF07690">
    <property type="entry name" value="MFS_1"/>
    <property type="match status" value="1"/>
</dbReference>
<feature type="transmembrane region" description="Helical" evidence="7">
    <location>
        <begin position="139"/>
        <end position="160"/>
    </location>
</feature>
<dbReference type="GO" id="GO:0016746">
    <property type="term" value="F:acyltransferase activity"/>
    <property type="evidence" value="ECO:0007669"/>
    <property type="project" value="InterPro"/>
</dbReference>
<dbReference type="Proteomes" id="UP000217771">
    <property type="component" value="Unassembled WGS sequence"/>
</dbReference>
<name>A0A2A2EUG3_9GAMM</name>
<dbReference type="SUPFAM" id="SSF69593">
    <property type="entry name" value="Glycerol-3-phosphate (1)-acyltransferase"/>
    <property type="match status" value="1"/>
</dbReference>
<dbReference type="PANTHER" id="PTHR43266">
    <property type="entry name" value="MACROLIDE-EFFLUX PROTEIN"/>
    <property type="match status" value="1"/>
</dbReference>
<dbReference type="Gene3D" id="1.20.1250.20">
    <property type="entry name" value="MFS general substrate transporter like domains"/>
    <property type="match status" value="1"/>
</dbReference>
<feature type="transmembrane region" description="Helical" evidence="7">
    <location>
        <begin position="420"/>
        <end position="436"/>
    </location>
</feature>
<evidence type="ECO:0000256" key="6">
    <source>
        <dbReference type="ARBA" id="ARBA00023136"/>
    </source>
</evidence>
<keyword evidence="4 7" id="KW-0812">Transmembrane</keyword>
<protein>
    <submittedName>
        <fullName evidence="9">MFS transporter</fullName>
    </submittedName>
</protein>
<evidence type="ECO:0000256" key="4">
    <source>
        <dbReference type="ARBA" id="ARBA00022692"/>
    </source>
</evidence>
<comment type="caution">
    <text evidence="9">The sequence shown here is derived from an EMBL/GenBank/DDBJ whole genome shotgun (WGS) entry which is preliminary data.</text>
</comment>
<organism evidence="9 10">
    <name type="scientific">Halomonas salipaludis</name>
    <dbReference type="NCBI Taxonomy" id="2032625"/>
    <lineage>
        <taxon>Bacteria</taxon>
        <taxon>Pseudomonadati</taxon>
        <taxon>Pseudomonadota</taxon>
        <taxon>Gammaproteobacteria</taxon>
        <taxon>Oceanospirillales</taxon>
        <taxon>Halomonadaceae</taxon>
        <taxon>Halomonas</taxon>
    </lineage>
</organism>
<feature type="transmembrane region" description="Helical" evidence="7">
    <location>
        <begin position="105"/>
        <end position="127"/>
    </location>
</feature>
<evidence type="ECO:0000256" key="1">
    <source>
        <dbReference type="ARBA" id="ARBA00004651"/>
    </source>
</evidence>
<dbReference type="SMART" id="SM00563">
    <property type="entry name" value="PlsC"/>
    <property type="match status" value="1"/>
</dbReference>
<evidence type="ECO:0000256" key="5">
    <source>
        <dbReference type="ARBA" id="ARBA00022989"/>
    </source>
</evidence>
<dbReference type="OrthoDB" id="9803968at2"/>
<dbReference type="AlphaFoldDB" id="A0A2A2EUG3"/>
<feature type="transmembrane region" description="Helical" evidence="7">
    <location>
        <begin position="172"/>
        <end position="191"/>
    </location>
</feature>
<dbReference type="GO" id="GO:0022857">
    <property type="term" value="F:transmembrane transporter activity"/>
    <property type="evidence" value="ECO:0007669"/>
    <property type="project" value="InterPro"/>
</dbReference>
<feature type="domain" description="Phospholipid/glycerol acyltransferase" evidence="8">
    <location>
        <begin position="449"/>
        <end position="565"/>
    </location>
</feature>
<dbReference type="EMBL" id="NSKB01000005">
    <property type="protein sequence ID" value="PAU76298.1"/>
    <property type="molecule type" value="Genomic_DNA"/>
</dbReference>
<dbReference type="InterPro" id="IPR002123">
    <property type="entry name" value="Plipid/glycerol_acylTrfase"/>
</dbReference>
<proteinExistence type="predicted"/>
<evidence type="ECO:0000259" key="8">
    <source>
        <dbReference type="SMART" id="SM00563"/>
    </source>
</evidence>
<sequence>MIAQRRFAPLFWTQALGALNDNLLRTLLLLVLVFATLPDDPMRQGLATNLAAGLFILPFLLFSAWGGSLADRLDKQRLIRRLKLFELGIMLLAAAVVWWESRPLLYGLLLLMGVQSALFGPVKYAILPQHLAPTELVRGNAWVGLGTFAAILAGTLLAGLLATLPPGVSRPVAVLALLAVAVAGLAASLMIPPAPPAAGSDTAARHPLGSIWAVLGDSLRAPQLLSAMLGISAFWFLGTCYLTLLPAWASQVVGGQASAFNLLLAAFALGVGAGAMLCARLSAGRLELGLVVLGALLMGVGGLWLAGSAPLALSAATLSELLLQLGFWRMLAALGLVGMGGGLYIVPLYTLIQMLSRERQRARMIAANNIFNALLMLVAALFGMLMLGVAGVELPVFVASLGGIALLIGLGLLVRGPRPLLRLLIFALVHLIYRLKFRGRQHIPARGAALVVCNHVSFMDALVIGGASPRPLRFLMDRPIYESPWLNWWFRIVGAIPVDADRRDPGSVRRALDEVSHALRHGEVVMLFPEGRLTPDGEIQRFRRGLDIILARDPVPVVPAGLAGLWGSWTSHQGGRALTKWPRRFRARVALYFDEPLSPQQARCGVLEARVRELKADADRWAQPALRSEGGTA</sequence>
<comment type="subcellular location">
    <subcellularLocation>
        <location evidence="1">Cell membrane</location>
        <topology evidence="1">Multi-pass membrane protein</topology>
    </subcellularLocation>
</comment>
<keyword evidence="6 7" id="KW-0472">Membrane</keyword>
<feature type="transmembrane region" description="Helical" evidence="7">
    <location>
        <begin position="370"/>
        <end position="390"/>
    </location>
</feature>
<evidence type="ECO:0000313" key="9">
    <source>
        <dbReference type="EMBL" id="PAU76298.1"/>
    </source>
</evidence>
<keyword evidence="10" id="KW-1185">Reference proteome</keyword>
<dbReference type="InterPro" id="IPR036259">
    <property type="entry name" value="MFS_trans_sf"/>
</dbReference>
<feature type="transmembrane region" description="Helical" evidence="7">
    <location>
        <begin position="396"/>
        <end position="413"/>
    </location>
</feature>
<dbReference type="GO" id="GO:0005886">
    <property type="term" value="C:plasma membrane"/>
    <property type="evidence" value="ECO:0007669"/>
    <property type="project" value="UniProtKB-SubCell"/>
</dbReference>
<reference evidence="9 10" key="1">
    <citation type="submission" date="2017-08" db="EMBL/GenBank/DDBJ databases">
        <title>Halomonas alkalisoli sp. nov., isolated from saline alkaline soil.</title>
        <authorList>
            <person name="Wang D."/>
            <person name="Zhang G."/>
        </authorList>
    </citation>
    <scope>NUCLEOTIDE SEQUENCE [LARGE SCALE GENOMIC DNA]</scope>
    <source>
        <strain evidence="9 10">WRN001</strain>
    </source>
</reference>
<feature type="transmembrane region" description="Helical" evidence="7">
    <location>
        <begin position="224"/>
        <end position="248"/>
    </location>
</feature>
<keyword evidence="2" id="KW-0813">Transport</keyword>
<accession>A0A2A2EUG3</accession>
<dbReference type="CDD" id="cd07989">
    <property type="entry name" value="LPLAT_AGPAT-like"/>
    <property type="match status" value="1"/>
</dbReference>
<keyword evidence="5 7" id="KW-1133">Transmembrane helix</keyword>
<feature type="transmembrane region" description="Helical" evidence="7">
    <location>
        <begin position="21"/>
        <end position="38"/>
    </location>
</feature>
<dbReference type="InterPro" id="IPR011701">
    <property type="entry name" value="MFS"/>
</dbReference>
<keyword evidence="3" id="KW-1003">Cell membrane</keyword>
<dbReference type="PANTHER" id="PTHR43266:SF2">
    <property type="entry name" value="MAJOR FACILITATOR SUPERFAMILY (MFS) PROFILE DOMAIN-CONTAINING PROTEIN"/>
    <property type="match status" value="1"/>
</dbReference>
<dbReference type="CDD" id="cd06173">
    <property type="entry name" value="MFS_MefA_like"/>
    <property type="match status" value="1"/>
</dbReference>